<name>A0A914X0F7_9BILA</name>
<sequence length="109" mass="12139">MTGCKLIDYVIPNSSTTIACERECAGMGGRTDDWPRSVRSEKWKAVTTGEQQFSAGNKTCTSKTVEWFDESDDVEKSVSLRRPIPTLVISVPTDRRSVWPSTTAPLARR</sequence>
<dbReference type="AlphaFoldDB" id="A0A914X0F7"/>
<keyword evidence="1" id="KW-1185">Reference proteome</keyword>
<evidence type="ECO:0000313" key="2">
    <source>
        <dbReference type="WBParaSite" id="PSAMB.scaffold550size47471.g6839.t1"/>
    </source>
</evidence>
<dbReference type="PROSITE" id="PS51257">
    <property type="entry name" value="PROKAR_LIPOPROTEIN"/>
    <property type="match status" value="1"/>
</dbReference>
<dbReference type="Proteomes" id="UP000887566">
    <property type="component" value="Unplaced"/>
</dbReference>
<reference evidence="2" key="1">
    <citation type="submission" date="2022-11" db="UniProtKB">
        <authorList>
            <consortium name="WormBaseParasite"/>
        </authorList>
    </citation>
    <scope>IDENTIFICATION</scope>
</reference>
<protein>
    <submittedName>
        <fullName evidence="2">Uncharacterized protein</fullName>
    </submittedName>
</protein>
<accession>A0A914X0F7</accession>
<dbReference type="WBParaSite" id="PSAMB.scaffold550size47471.g6839.t1">
    <property type="protein sequence ID" value="PSAMB.scaffold550size47471.g6839.t1"/>
    <property type="gene ID" value="PSAMB.scaffold550size47471.g6839"/>
</dbReference>
<organism evidence="1 2">
    <name type="scientific">Plectus sambesii</name>
    <dbReference type="NCBI Taxonomy" id="2011161"/>
    <lineage>
        <taxon>Eukaryota</taxon>
        <taxon>Metazoa</taxon>
        <taxon>Ecdysozoa</taxon>
        <taxon>Nematoda</taxon>
        <taxon>Chromadorea</taxon>
        <taxon>Plectida</taxon>
        <taxon>Plectina</taxon>
        <taxon>Plectoidea</taxon>
        <taxon>Plectidae</taxon>
        <taxon>Plectus</taxon>
    </lineage>
</organism>
<proteinExistence type="predicted"/>
<evidence type="ECO:0000313" key="1">
    <source>
        <dbReference type="Proteomes" id="UP000887566"/>
    </source>
</evidence>